<name>A0ABT3XRT9_9FLAO</name>
<accession>A0ABT3XRT9</accession>
<protein>
    <recommendedName>
        <fullName evidence="5">DUF5640 domain-containing protein</fullName>
    </recommendedName>
</protein>
<evidence type="ECO:0000256" key="1">
    <source>
        <dbReference type="SAM" id="MobiDB-lite"/>
    </source>
</evidence>
<evidence type="ECO:0008006" key="5">
    <source>
        <dbReference type="Google" id="ProtNLM"/>
    </source>
</evidence>
<sequence>MKKLFLLLLTTFCLISCTSDDETLTDYIGTWSGTYEGTEKGLWKFVVASDGKVTGTMYNENSNVNYNISGNLDRSGQLTAELVIPADGEFSGTLNLEKKGNGNWRNDSPTPSKSGSWTGTKDKTK</sequence>
<feature type="region of interest" description="Disordered" evidence="1">
    <location>
        <begin position="95"/>
        <end position="125"/>
    </location>
</feature>
<organism evidence="3 4">
    <name type="scientific">Chryseobacterium formosus</name>
    <dbReference type="NCBI Taxonomy" id="1537363"/>
    <lineage>
        <taxon>Bacteria</taxon>
        <taxon>Pseudomonadati</taxon>
        <taxon>Bacteroidota</taxon>
        <taxon>Flavobacteriia</taxon>
        <taxon>Flavobacteriales</taxon>
        <taxon>Weeksellaceae</taxon>
        <taxon>Chryseobacterium group</taxon>
        <taxon>Chryseobacterium</taxon>
    </lineage>
</organism>
<dbReference type="RefSeq" id="WP_267266125.1">
    <property type="nucleotide sequence ID" value="NZ_JAOVZW010000015.1"/>
</dbReference>
<comment type="caution">
    <text evidence="3">The sequence shown here is derived from an EMBL/GenBank/DDBJ whole genome shotgun (WGS) entry which is preliminary data.</text>
</comment>
<feature type="signal peptide" evidence="2">
    <location>
        <begin position="1"/>
        <end position="21"/>
    </location>
</feature>
<feature type="compositionally biased region" description="Polar residues" evidence="1">
    <location>
        <begin position="103"/>
        <end position="119"/>
    </location>
</feature>
<keyword evidence="2" id="KW-0732">Signal</keyword>
<dbReference type="EMBL" id="JAOVZW010000015">
    <property type="protein sequence ID" value="MCX8524838.1"/>
    <property type="molecule type" value="Genomic_DNA"/>
</dbReference>
<dbReference type="Proteomes" id="UP001073122">
    <property type="component" value="Unassembled WGS sequence"/>
</dbReference>
<evidence type="ECO:0000313" key="3">
    <source>
        <dbReference type="EMBL" id="MCX8524838.1"/>
    </source>
</evidence>
<proteinExistence type="predicted"/>
<gene>
    <name evidence="3" type="ORF">OF897_13035</name>
</gene>
<reference evidence="3" key="1">
    <citation type="submission" date="2022-10" db="EMBL/GenBank/DDBJ databases">
        <title>Chryseobacterium sp. nov., a novel bacterial species.</title>
        <authorList>
            <person name="Cao Y."/>
        </authorList>
    </citation>
    <scope>NUCLEOTIDE SEQUENCE</scope>
    <source>
        <strain evidence="3">CCTCC AB2015118</strain>
    </source>
</reference>
<keyword evidence="4" id="KW-1185">Reference proteome</keyword>
<evidence type="ECO:0000313" key="4">
    <source>
        <dbReference type="Proteomes" id="UP001073122"/>
    </source>
</evidence>
<evidence type="ECO:0000256" key="2">
    <source>
        <dbReference type="SAM" id="SignalP"/>
    </source>
</evidence>
<feature type="chain" id="PRO_5046114489" description="DUF5640 domain-containing protein" evidence="2">
    <location>
        <begin position="22"/>
        <end position="125"/>
    </location>
</feature>